<keyword evidence="1" id="KW-0812">Transmembrane</keyword>
<evidence type="ECO:0000256" key="1">
    <source>
        <dbReference type="SAM" id="Phobius"/>
    </source>
</evidence>
<dbReference type="AlphaFoldDB" id="A0A4S8KNY1"/>
<keyword evidence="1" id="KW-1133">Transmembrane helix</keyword>
<evidence type="ECO:0000313" key="3">
    <source>
        <dbReference type="Proteomes" id="UP000297245"/>
    </source>
</evidence>
<keyword evidence="1" id="KW-0472">Membrane</keyword>
<proteinExistence type="predicted"/>
<protein>
    <submittedName>
        <fullName evidence="2">Uncharacterized protein</fullName>
    </submittedName>
</protein>
<feature type="transmembrane region" description="Helical" evidence="1">
    <location>
        <begin position="33"/>
        <end position="55"/>
    </location>
</feature>
<gene>
    <name evidence="2" type="ORF">K435DRAFT_114139</name>
</gene>
<evidence type="ECO:0000313" key="2">
    <source>
        <dbReference type="EMBL" id="THU76988.1"/>
    </source>
</evidence>
<reference evidence="2 3" key="1">
    <citation type="journal article" date="2019" name="Nat. Ecol. Evol.">
        <title>Megaphylogeny resolves global patterns of mushroom evolution.</title>
        <authorList>
            <person name="Varga T."/>
            <person name="Krizsan K."/>
            <person name="Foldi C."/>
            <person name="Dima B."/>
            <person name="Sanchez-Garcia M."/>
            <person name="Sanchez-Ramirez S."/>
            <person name="Szollosi G.J."/>
            <person name="Szarkandi J.G."/>
            <person name="Papp V."/>
            <person name="Albert L."/>
            <person name="Andreopoulos W."/>
            <person name="Angelini C."/>
            <person name="Antonin V."/>
            <person name="Barry K.W."/>
            <person name="Bougher N.L."/>
            <person name="Buchanan P."/>
            <person name="Buyck B."/>
            <person name="Bense V."/>
            <person name="Catcheside P."/>
            <person name="Chovatia M."/>
            <person name="Cooper J."/>
            <person name="Damon W."/>
            <person name="Desjardin D."/>
            <person name="Finy P."/>
            <person name="Geml J."/>
            <person name="Haridas S."/>
            <person name="Hughes K."/>
            <person name="Justo A."/>
            <person name="Karasinski D."/>
            <person name="Kautmanova I."/>
            <person name="Kiss B."/>
            <person name="Kocsube S."/>
            <person name="Kotiranta H."/>
            <person name="LaButti K.M."/>
            <person name="Lechner B.E."/>
            <person name="Liimatainen K."/>
            <person name="Lipzen A."/>
            <person name="Lukacs Z."/>
            <person name="Mihaltcheva S."/>
            <person name="Morgado L.N."/>
            <person name="Niskanen T."/>
            <person name="Noordeloos M.E."/>
            <person name="Ohm R.A."/>
            <person name="Ortiz-Santana B."/>
            <person name="Ovrebo C."/>
            <person name="Racz N."/>
            <person name="Riley R."/>
            <person name="Savchenko A."/>
            <person name="Shiryaev A."/>
            <person name="Soop K."/>
            <person name="Spirin V."/>
            <person name="Szebenyi C."/>
            <person name="Tomsovsky M."/>
            <person name="Tulloss R.E."/>
            <person name="Uehling J."/>
            <person name="Grigoriev I.V."/>
            <person name="Vagvolgyi C."/>
            <person name="Papp T."/>
            <person name="Martin F.M."/>
            <person name="Miettinen O."/>
            <person name="Hibbett D.S."/>
            <person name="Nagy L.G."/>
        </authorList>
    </citation>
    <scope>NUCLEOTIDE SEQUENCE [LARGE SCALE GENOMIC DNA]</scope>
    <source>
        <strain evidence="2 3">CBS 962.96</strain>
    </source>
</reference>
<keyword evidence="3" id="KW-1185">Reference proteome</keyword>
<sequence length="149" mass="17319">MQIQTTFNRLPSQLQLWTITHAAQYRGRIGDRYHYLCVLVPFFSLFSVLFLRVVLVPFTDSPMHYLHFTVGTGEKQTTRIYIHAIPYDVFRAHPSWVVFVQSENVILAISYHLQFLLFVHLGVGMVHIRHDCRGGETNPLCKKIISDQC</sequence>
<dbReference type="Proteomes" id="UP000297245">
    <property type="component" value="Unassembled WGS sequence"/>
</dbReference>
<name>A0A4S8KNY1_DENBC</name>
<feature type="transmembrane region" description="Helical" evidence="1">
    <location>
        <begin position="105"/>
        <end position="123"/>
    </location>
</feature>
<dbReference type="EMBL" id="ML180611">
    <property type="protein sequence ID" value="THU76988.1"/>
    <property type="molecule type" value="Genomic_DNA"/>
</dbReference>
<organism evidence="2 3">
    <name type="scientific">Dendrothele bispora (strain CBS 962.96)</name>
    <dbReference type="NCBI Taxonomy" id="1314807"/>
    <lineage>
        <taxon>Eukaryota</taxon>
        <taxon>Fungi</taxon>
        <taxon>Dikarya</taxon>
        <taxon>Basidiomycota</taxon>
        <taxon>Agaricomycotina</taxon>
        <taxon>Agaricomycetes</taxon>
        <taxon>Agaricomycetidae</taxon>
        <taxon>Agaricales</taxon>
        <taxon>Agaricales incertae sedis</taxon>
        <taxon>Dendrothele</taxon>
    </lineage>
</organism>
<accession>A0A4S8KNY1</accession>